<dbReference type="RefSeq" id="WP_188970498.1">
    <property type="nucleotide sequence ID" value="NZ_BMOL01000005.1"/>
</dbReference>
<name>A0ABQ2G6X5_9DEIO</name>
<keyword evidence="4" id="KW-1185">Reference proteome</keyword>
<feature type="region of interest" description="Disordered" evidence="1">
    <location>
        <begin position="937"/>
        <end position="978"/>
    </location>
</feature>
<dbReference type="InterPro" id="IPR009270">
    <property type="entry name" value="DUF927"/>
</dbReference>
<protein>
    <recommendedName>
        <fullName evidence="2">DNA primase/polymerase bifunctional N-terminal domain-containing protein</fullName>
    </recommendedName>
</protein>
<evidence type="ECO:0000256" key="1">
    <source>
        <dbReference type="SAM" id="MobiDB-lite"/>
    </source>
</evidence>
<dbReference type="Pfam" id="PF09250">
    <property type="entry name" value="Prim-Pol"/>
    <property type="match status" value="1"/>
</dbReference>
<dbReference type="Pfam" id="PF06048">
    <property type="entry name" value="DUF927"/>
    <property type="match status" value="1"/>
</dbReference>
<evidence type="ECO:0000313" key="4">
    <source>
        <dbReference type="Proteomes" id="UP000639973"/>
    </source>
</evidence>
<feature type="region of interest" description="Disordered" evidence="1">
    <location>
        <begin position="204"/>
        <end position="226"/>
    </location>
</feature>
<dbReference type="SUPFAM" id="SSF56747">
    <property type="entry name" value="Prim-pol domain"/>
    <property type="match status" value="1"/>
</dbReference>
<reference evidence="4" key="1">
    <citation type="journal article" date="2019" name="Int. J. Syst. Evol. Microbiol.">
        <title>The Global Catalogue of Microorganisms (GCM) 10K type strain sequencing project: providing services to taxonomists for standard genome sequencing and annotation.</title>
        <authorList>
            <consortium name="The Broad Institute Genomics Platform"/>
            <consortium name="The Broad Institute Genome Sequencing Center for Infectious Disease"/>
            <person name="Wu L."/>
            <person name="Ma J."/>
        </authorList>
    </citation>
    <scope>NUCLEOTIDE SEQUENCE [LARGE SCALE GENOMIC DNA]</scope>
    <source>
        <strain evidence="4">JCM 15442</strain>
    </source>
</reference>
<feature type="domain" description="DNA primase/polymerase bifunctional N-terminal" evidence="2">
    <location>
        <begin position="13"/>
        <end position="186"/>
    </location>
</feature>
<comment type="caution">
    <text evidence="3">The sequence shown here is derived from an EMBL/GenBank/DDBJ whole genome shotgun (WGS) entry which is preliminary data.</text>
</comment>
<evidence type="ECO:0000259" key="2">
    <source>
        <dbReference type="SMART" id="SM00943"/>
    </source>
</evidence>
<proteinExistence type="predicted"/>
<organism evidence="3 4">
    <name type="scientific">Deinococcus aerolatus</name>
    <dbReference type="NCBI Taxonomy" id="522487"/>
    <lineage>
        <taxon>Bacteria</taxon>
        <taxon>Thermotogati</taxon>
        <taxon>Deinococcota</taxon>
        <taxon>Deinococci</taxon>
        <taxon>Deinococcales</taxon>
        <taxon>Deinococcaceae</taxon>
        <taxon>Deinococcus</taxon>
    </lineage>
</organism>
<accession>A0ABQ2G6X5</accession>
<dbReference type="EMBL" id="BMOL01000005">
    <property type="protein sequence ID" value="GGL77968.1"/>
    <property type="molecule type" value="Genomic_DNA"/>
</dbReference>
<dbReference type="Proteomes" id="UP000639973">
    <property type="component" value="Unassembled WGS sequence"/>
</dbReference>
<evidence type="ECO:0000313" key="3">
    <source>
        <dbReference type="EMBL" id="GGL77968.1"/>
    </source>
</evidence>
<gene>
    <name evidence="3" type="ORF">GCM10010840_14810</name>
</gene>
<dbReference type="InterPro" id="IPR015330">
    <property type="entry name" value="DNA_primase/pol_bifunc_N"/>
</dbReference>
<sequence>MESTEPLKHPEAVQHYITLGLALAPTPHGSKAPITKGWNQPEQLVITPEQAESHWHHNREDRKPPNIALYHATSGTAVLDIDHLEGTRRALASVGLDLDGILTSKCCICSRNGKKPLYRVPGGLDLRPRKLIARDRDGTNHTVFELRVGNLQDQLPPSMHPSGVLYTWSDGMPLTREDIPELPDPLAWLWQNFDHLKAQMAAACSDAPQPPAKALPRSRGSSRLRRVPTTDRVRQAFNATYPVARVLERNGYEAQGSGRWTAPHSTTGMPGVTLLPPTTTGPAQVYSHHAADVLATGYPHDAFSARALLEHAGDEGAARAAVGAELDVQDSTVRTGTYIMRDGQMLKEKSTRAGVLEVPLTSFAAWITSEIRYDDGDGGRELHFELAGQRPSGQAFSPITLKASEFEAMGWPLAQWGAHANVFAGAGNRDHVRCAIQALSVHQGFVTRTIYRHLGWTLHPEHKALYLSAGAVIGAQGVVPGITVEVPGRLTGYALPPVPEHSELVRCVRASLALLDLAPDSISVPVLGAVFRAVLGKSDFTLFLVGRTGSHKTTFTALALAHFGGAWRHDHMPESWASTANALERNAYIVKDALFGVDDFKPRDPNDPVYGVLSRLLRGQADGAGRSRLGQGGQTSQTTYHPRGLMITSAETVPKEHSDQARALFVNVTAPLLGPGRQKSGAFYAAAELGQSGTYAGTLAGFVQYIAQNWTSLHAGGAAHQQAVRALTAHFDDIQAHDRTPRMCGELARGWQVFLDFAVSSGTVTRLDADALLARVIKALRDVAATQSAHHKDVDPVQRFLQLLRELFASRRAFVEDAREGRGPRDHPETLGWRSDPQFGFLREPSAARLGWVGHSGKGELCLFLQPDTTVAAVSKLAADSGAPLPLTSGPLGSRLKEAGILGPCETGKTTHRRAVHGAAGRADLWHIRWEVFAPDTGTAGTVGENSSTPTASGPVPPSSLSSGQEGTMLDNLMFEPF</sequence>
<dbReference type="SMART" id="SM00943">
    <property type="entry name" value="Prim-Pol"/>
    <property type="match status" value="1"/>
</dbReference>